<comment type="caution">
    <text evidence="1">The sequence shown here is derived from an EMBL/GenBank/DDBJ whole genome shotgun (WGS) entry which is preliminary data.</text>
</comment>
<dbReference type="InterPro" id="IPR009045">
    <property type="entry name" value="Zn_M74/Hedgehog-like"/>
</dbReference>
<sequence length="147" mass="17643">MHDIKYPGCDNIWLWELMPQKVYEQYGAKCIWFIDPKIPPLAQFIRDWFNKPIVLNTWKNSGESEYRGYRPRDCEVGAEHSQHRFGRAVDFIIPGKWPQEIIREIQIYYKQFNDVGLTTIEKDTPTWVHIDVRRTLNPTKLFEVPFQ</sequence>
<protein>
    <submittedName>
        <fullName evidence="1">Uncharacterized protein</fullName>
    </submittedName>
</protein>
<dbReference type="AlphaFoldDB" id="A0A0F9VRF5"/>
<accession>A0A0F9VRF5</accession>
<dbReference type="Gene3D" id="3.30.1380.10">
    <property type="match status" value="1"/>
</dbReference>
<reference evidence="1" key="1">
    <citation type="journal article" date="2015" name="Nature">
        <title>Complex archaea that bridge the gap between prokaryotes and eukaryotes.</title>
        <authorList>
            <person name="Spang A."/>
            <person name="Saw J.H."/>
            <person name="Jorgensen S.L."/>
            <person name="Zaremba-Niedzwiedzka K."/>
            <person name="Martijn J."/>
            <person name="Lind A.E."/>
            <person name="van Eijk R."/>
            <person name="Schleper C."/>
            <person name="Guy L."/>
            <person name="Ettema T.J."/>
        </authorList>
    </citation>
    <scope>NUCLEOTIDE SEQUENCE</scope>
</reference>
<organism evidence="1">
    <name type="scientific">marine sediment metagenome</name>
    <dbReference type="NCBI Taxonomy" id="412755"/>
    <lineage>
        <taxon>unclassified sequences</taxon>
        <taxon>metagenomes</taxon>
        <taxon>ecological metagenomes</taxon>
    </lineage>
</organism>
<gene>
    <name evidence="1" type="ORF">LCGC14_0452040</name>
</gene>
<proteinExistence type="predicted"/>
<evidence type="ECO:0000313" key="1">
    <source>
        <dbReference type="EMBL" id="KKN68328.1"/>
    </source>
</evidence>
<dbReference type="SUPFAM" id="SSF55166">
    <property type="entry name" value="Hedgehog/DD-peptidase"/>
    <property type="match status" value="1"/>
</dbReference>
<name>A0A0F9VRF5_9ZZZZ</name>
<dbReference type="EMBL" id="LAZR01000451">
    <property type="protein sequence ID" value="KKN68328.1"/>
    <property type="molecule type" value="Genomic_DNA"/>
</dbReference>